<keyword evidence="5" id="KW-1185">Reference proteome</keyword>
<feature type="domain" description="DUF306" evidence="3">
    <location>
        <begin position="192"/>
        <end position="304"/>
    </location>
</feature>
<organism evidence="4 5">
    <name type="scientific">Serinibacter salmoneus</name>
    <dbReference type="NCBI Taxonomy" id="556530"/>
    <lineage>
        <taxon>Bacteria</taxon>
        <taxon>Bacillati</taxon>
        <taxon>Actinomycetota</taxon>
        <taxon>Actinomycetes</taxon>
        <taxon>Micrococcales</taxon>
        <taxon>Beutenbergiaceae</taxon>
        <taxon>Serinibacter</taxon>
    </lineage>
</organism>
<sequence>MDTSYVRRTRRLLVPALGAASAALLVAGCATGTGTTAADTDSPSDPASESVPSLGTDQPLPSTDWGLTAIVGPDGLTELDGHDYTLDLSLLEEFDPLDDRGDAEIDPDEAGTLAGVEICNSWRGTITGWPDEVKHAPDRSMTLAGCGPSEPRPEVSDALMEFTSAAWDVDTLVLTGPTYELTYRTEEWVLAQGLPGTEWRLLSARHGEEEVAPFRLADEGAGMFTLTVDDPREPTRFTGTAFCNGYGAEVTGWPEAPAITEIDLTATACAADTDGLEAIYAGALAAVTQVRWDGREMWLSGPDTETGTADTSLHFTLATE</sequence>
<dbReference type="AlphaFoldDB" id="A0A2A9D337"/>
<comment type="caution">
    <text evidence="4">The sequence shown here is derived from an EMBL/GenBank/DDBJ whole genome shotgun (WGS) entry which is preliminary data.</text>
</comment>
<dbReference type="RefSeq" id="WP_169925968.1">
    <property type="nucleotide sequence ID" value="NZ_PDJD01000001.1"/>
</dbReference>
<evidence type="ECO:0000313" key="4">
    <source>
        <dbReference type="EMBL" id="PFG20801.1"/>
    </source>
</evidence>
<evidence type="ECO:0000256" key="1">
    <source>
        <dbReference type="SAM" id="MobiDB-lite"/>
    </source>
</evidence>
<feature type="signal peptide" evidence="2">
    <location>
        <begin position="1"/>
        <end position="37"/>
    </location>
</feature>
<keyword evidence="2" id="KW-0732">Signal</keyword>
<evidence type="ECO:0000313" key="5">
    <source>
        <dbReference type="Proteomes" id="UP000224915"/>
    </source>
</evidence>
<dbReference type="Pfam" id="PF03724">
    <property type="entry name" value="META"/>
    <property type="match status" value="1"/>
</dbReference>
<evidence type="ECO:0000259" key="3">
    <source>
        <dbReference type="Pfam" id="PF03724"/>
    </source>
</evidence>
<proteinExistence type="predicted"/>
<dbReference type="InterPro" id="IPR038670">
    <property type="entry name" value="HslJ-like_sf"/>
</dbReference>
<accession>A0A2A9D337</accession>
<feature type="chain" id="PRO_5039443276" evidence="2">
    <location>
        <begin position="38"/>
        <end position="320"/>
    </location>
</feature>
<gene>
    <name evidence="4" type="ORF">ATL40_2416</name>
</gene>
<feature type="region of interest" description="Disordered" evidence="1">
    <location>
        <begin position="34"/>
        <end position="64"/>
    </location>
</feature>
<protein>
    <submittedName>
        <fullName evidence="4">META domain-containing protein</fullName>
    </submittedName>
</protein>
<name>A0A2A9D337_9MICO</name>
<dbReference type="Proteomes" id="UP000224915">
    <property type="component" value="Unassembled WGS sequence"/>
</dbReference>
<evidence type="ECO:0000256" key="2">
    <source>
        <dbReference type="SAM" id="SignalP"/>
    </source>
</evidence>
<feature type="compositionally biased region" description="Low complexity" evidence="1">
    <location>
        <begin position="34"/>
        <end position="48"/>
    </location>
</feature>
<feature type="compositionally biased region" description="Polar residues" evidence="1">
    <location>
        <begin position="50"/>
        <end position="61"/>
    </location>
</feature>
<dbReference type="Gene3D" id="2.40.128.270">
    <property type="match status" value="1"/>
</dbReference>
<reference evidence="4 5" key="1">
    <citation type="submission" date="2017-10" db="EMBL/GenBank/DDBJ databases">
        <title>Sequencing the genomes of 1000 actinobacteria strains.</title>
        <authorList>
            <person name="Klenk H.-P."/>
        </authorList>
    </citation>
    <scope>NUCLEOTIDE SEQUENCE [LARGE SCALE GENOMIC DNA]</scope>
    <source>
        <strain evidence="4 5">DSM 21801</strain>
    </source>
</reference>
<dbReference type="InterPro" id="IPR005184">
    <property type="entry name" value="DUF306_Meta_HslJ"/>
</dbReference>
<dbReference type="PROSITE" id="PS51257">
    <property type="entry name" value="PROKAR_LIPOPROTEIN"/>
    <property type="match status" value="1"/>
</dbReference>
<dbReference type="EMBL" id="PDJD01000001">
    <property type="protein sequence ID" value="PFG20801.1"/>
    <property type="molecule type" value="Genomic_DNA"/>
</dbReference>